<name>A0A6L3VXA5_9ACTN</name>
<keyword evidence="2" id="KW-1185">Reference proteome</keyword>
<dbReference type="Pfam" id="PF13385">
    <property type="entry name" value="Laminin_G_3"/>
    <property type="match status" value="1"/>
</dbReference>
<dbReference type="OrthoDB" id="3445328at2"/>
<accession>A0A6L3VXA5</accession>
<comment type="caution">
    <text evidence="1">The sequence shown here is derived from an EMBL/GenBank/DDBJ whole genome shotgun (WGS) entry which is preliminary data.</text>
</comment>
<dbReference type="Gene3D" id="2.60.120.200">
    <property type="match status" value="1"/>
</dbReference>
<sequence length="982" mass="102823">MAITVPRQWKLSEGDADCEVITNPTAGNWLVAVVAVRVVNLATTEEIPEITVGDFARGPWELIHTDTQWAASTHAGAFMRMEVWVCPSVRYEGWPWLAVYSAARQILAFDAGSHEIVVAEVAGMTGRPTVDSVTPVTATAATSLSIPIPAPSGGAECFMLAGAAIDVNSATLTATGSGFTALQQLGVGAPDLKLGPQWKITTTAQTATWTSSAAADWVGVAVALRTTGTAVAQPNPNWPATSLQIGLGYDLSTPLGKVAWTDQTARFLGMDADRGVQAELGTTEQGSGVVVIDNRDGAYTTRPVATASATAAGTTTTIKVPSTTAPLNVGDFFRIELANTDGDLKELNVFQVTGLSTAGGTTTVTFKRADGTPGGAKVATATGDVYAGVKVDLYTPWRLVMTWQGTAYVVASGWLRDLAVSYRDAAWAQTESTSGDAVESLTAINPSALRGEILRRFPMAYWPLDDASGSGYAANASGTTSDVLMERTSKWGAGQAQADFGQSTQDVASIELQPNFKTSVRGDDGTGWGQTGGVAADLATKGYALVGSSRWFPSLANGVTITGLALVVDPNADAILNATADPAVVTIRNANAGGGARGGVFRLQVSRTTLKASITKWDKTTHAQTTTADLGVLQIAGADWRSWALVLTQTTWAVYVDGLLQGSGSCNLPATWTGINIGGEADSFGAGRTWGATHAHIAVFARALTSSEINNLHNAGTEGFVSGEEVGSRIQKKLSTTGWSGTRIIGNAYSPFVGPEGSAGGTVTDLANEAVGYEDALFFADAAGQLQYRSRSMADQQRTRVVFGDNTAGGEIPYRPGWKPSFNPSFVYNKITVSQFGPYGLSSNNVIEDVLSSSKYGTRGPLSRETRLGNGERAWHLANWLLGRYAWPQQRVETITISAHAYPAAWPTVLGIEVGDLVTVMRRQIGAPALAVPCRVLKVAPSIEYGASVDASVTLTLGSAPPQVPICSDSVYGTVGGKVLAL</sequence>
<evidence type="ECO:0000313" key="1">
    <source>
        <dbReference type="EMBL" id="KAB2384761.1"/>
    </source>
</evidence>
<dbReference type="Proteomes" id="UP000483004">
    <property type="component" value="Unassembled WGS sequence"/>
</dbReference>
<dbReference type="AlphaFoldDB" id="A0A6L3VXA5"/>
<proteinExistence type="predicted"/>
<dbReference type="SUPFAM" id="SSF49899">
    <property type="entry name" value="Concanavalin A-like lectins/glucanases"/>
    <property type="match status" value="1"/>
</dbReference>
<organism evidence="1 2">
    <name type="scientific">Actinomadura montaniterrae</name>
    <dbReference type="NCBI Taxonomy" id="1803903"/>
    <lineage>
        <taxon>Bacteria</taxon>
        <taxon>Bacillati</taxon>
        <taxon>Actinomycetota</taxon>
        <taxon>Actinomycetes</taxon>
        <taxon>Streptosporangiales</taxon>
        <taxon>Thermomonosporaceae</taxon>
        <taxon>Actinomadura</taxon>
    </lineage>
</organism>
<reference evidence="1 2" key="1">
    <citation type="submission" date="2019-09" db="EMBL/GenBank/DDBJ databases">
        <title>Actinomadura physcomitrii sp. nov., a novel actinomycete isolated from moss [Physcomitrium sphaericum (Ludw) Fuernr].</title>
        <authorList>
            <person name="Liu C."/>
            <person name="Zhuang X."/>
        </authorList>
    </citation>
    <scope>NUCLEOTIDE SEQUENCE [LARGE SCALE GENOMIC DNA]</scope>
    <source>
        <strain evidence="1 2">CYP1-1B</strain>
    </source>
</reference>
<dbReference type="InterPro" id="IPR013320">
    <property type="entry name" value="ConA-like_dom_sf"/>
</dbReference>
<protein>
    <submittedName>
        <fullName evidence="1">LamG domain-containing protein</fullName>
    </submittedName>
</protein>
<dbReference type="EMBL" id="WBMR01000019">
    <property type="protein sequence ID" value="KAB2384761.1"/>
    <property type="molecule type" value="Genomic_DNA"/>
</dbReference>
<gene>
    <name evidence="1" type="ORF">F9B16_09950</name>
</gene>
<evidence type="ECO:0000313" key="2">
    <source>
        <dbReference type="Proteomes" id="UP000483004"/>
    </source>
</evidence>
<dbReference type="RefSeq" id="WP_151539716.1">
    <property type="nucleotide sequence ID" value="NZ_WBMR01000019.1"/>
</dbReference>